<dbReference type="InterPro" id="IPR007225">
    <property type="entry name" value="EXOC6/Sec15"/>
</dbReference>
<comment type="function">
    <text evidence="5">Component of the exocyst complex involved in the docking of exocytic vesicles with fusion sites on the plasma membrane.</text>
</comment>
<feature type="region of interest" description="Disordered" evidence="6">
    <location>
        <begin position="230"/>
        <end position="255"/>
    </location>
</feature>
<dbReference type="InterPro" id="IPR048359">
    <property type="entry name" value="EXOC6_Sec15_N"/>
</dbReference>
<accession>A0ABP0UGF9</accession>
<evidence type="ECO:0000256" key="6">
    <source>
        <dbReference type="SAM" id="MobiDB-lite"/>
    </source>
</evidence>
<gene>
    <name evidence="9" type="ORF">CSSPTR1EN2_LOCUS15471</name>
</gene>
<keyword evidence="10" id="KW-1185">Reference proteome</keyword>
<dbReference type="InterPro" id="IPR042044">
    <property type="entry name" value="EXOC6PINT-1/Sec15/Tip20_C_dom2"/>
</dbReference>
<sequence length="793" mass="89969">MNKTKRATSGVENGEKGGDGGLIGVDDSALASAISNGEDLGPFIRAAFEIGRPESLIHQLKGFVKKKEVEIEDLCKLHYSEFIRAVDELRHVLLDADELKSGLAKENKQLQLVGDGLLTMLDSLIESHGTKKNLMGAIDSLKICTAVVDLCMRVNDHVLENGYYPALKALDIMERDYMPVLPARALRQLLERQIPVCRAHIERKVNKEFNDWLVHIRSVSREIGQLSIGQASSARQREEELRGRQRQAEEQSRSGSKECVYMLEMEDLDEDDSQLKFDLTPVYRAYHINTCLGMQDQFREYYYKNRQLQLNSDLQISTAQSFLESHQTYFAQLAGFFIVEDRVLRSAGGLMSSARTEQLWESAISRMTVVMEDQFSRMQTANHLLLVKDYVSLLGATLRRYGYQVGPLLDVLDTMRDKYHELLLTDCRHRINDVLANDKYEQMVMRKEYEYNMNVLAFHLQNIDVMPAFPYIAPFSATVPDCCRIVRSFIEDSVSFLAYGGHMDYYDLVKRYLDKLLTNVLNEALLRLVRSPTLGVSHAMQIAANMTVLERACDYFAQHAAKLCGIPMRLVEGPYGALSARVTLRNSQAVAHDTMLKLVKSKVNEFMLLTLNINWTPEDPLQSGNDYLNDVIIYLETLAETAQEILPLDAFDKVISGVLEHISNCIVSTLLSEDVKRFNVYAVMGIDADLRLLEQFADDKYQSSGLEKQPGSTNLKGCLAEARQIVNLLTATQPELFLNPVIREKSYSALDSKKVIQICEKYRDLPEKMFGRGTKVATKKKALDSLIKRLREQ</sequence>
<dbReference type="PIRSF" id="PIRSF025007">
    <property type="entry name" value="Sec15"/>
    <property type="match status" value="1"/>
</dbReference>
<protein>
    <recommendedName>
        <fullName evidence="5">Exocyst complex component</fullName>
    </recommendedName>
</protein>
<evidence type="ECO:0000256" key="5">
    <source>
        <dbReference type="PIRNR" id="PIRNR025007"/>
    </source>
</evidence>
<feature type="domain" description="Exocyst complex component EXOC6/Sec15 N-terminal" evidence="8">
    <location>
        <begin position="59"/>
        <end position="227"/>
    </location>
</feature>
<dbReference type="Gene3D" id="1.20.58.670">
    <property type="entry name" value="Dsl1p vesicle tethering complex, Tip20p subunit, domain D"/>
    <property type="match status" value="1"/>
</dbReference>
<dbReference type="Gene3D" id="1.10.357.30">
    <property type="entry name" value="Exocyst complex subunit Sec15 C-terminal domain, N-terminal subdomain"/>
    <property type="match status" value="1"/>
</dbReference>
<keyword evidence="3 5" id="KW-0268">Exocytosis</keyword>
<dbReference type="PANTHER" id="PTHR12702:SF0">
    <property type="entry name" value="EXOCYST COMPLEX COMPONENT 6"/>
    <property type="match status" value="1"/>
</dbReference>
<dbReference type="PANTHER" id="PTHR12702">
    <property type="entry name" value="SEC15"/>
    <property type="match status" value="1"/>
</dbReference>
<keyword evidence="4" id="KW-0175">Coiled coil</keyword>
<evidence type="ECO:0000256" key="4">
    <source>
        <dbReference type="ARBA" id="ARBA00023054"/>
    </source>
</evidence>
<comment type="similarity">
    <text evidence="1 5">Belongs to the SEC15 family.</text>
</comment>
<dbReference type="Proteomes" id="UP001497512">
    <property type="component" value="Chromosome 3"/>
</dbReference>
<proteinExistence type="inferred from homology"/>
<reference evidence="9" key="1">
    <citation type="submission" date="2024-02" db="EMBL/GenBank/DDBJ databases">
        <authorList>
            <consortium name="ELIXIR-Norway"/>
            <consortium name="Elixir Norway"/>
        </authorList>
    </citation>
    <scope>NUCLEOTIDE SEQUENCE</scope>
</reference>
<name>A0ABP0UGF9_9BRYO</name>
<evidence type="ECO:0000259" key="7">
    <source>
        <dbReference type="Pfam" id="PF04091"/>
    </source>
</evidence>
<keyword evidence="2 5" id="KW-0813">Transport</keyword>
<dbReference type="InterPro" id="IPR046361">
    <property type="entry name" value="EXOC6/Sec15_C"/>
</dbReference>
<dbReference type="InterPro" id="IPR042045">
    <property type="entry name" value="EXOC6/Sec15_C_dom1"/>
</dbReference>
<evidence type="ECO:0000256" key="3">
    <source>
        <dbReference type="ARBA" id="ARBA00022483"/>
    </source>
</evidence>
<evidence type="ECO:0000256" key="2">
    <source>
        <dbReference type="ARBA" id="ARBA00022448"/>
    </source>
</evidence>
<dbReference type="EMBL" id="OZ019895">
    <property type="protein sequence ID" value="CAK9220467.1"/>
    <property type="molecule type" value="Genomic_DNA"/>
</dbReference>
<feature type="domain" description="Exocyst complex subunit EXOC6/Sec15 C-terminal" evidence="7">
    <location>
        <begin position="407"/>
        <end position="761"/>
    </location>
</feature>
<feature type="region of interest" description="Disordered" evidence="6">
    <location>
        <begin position="1"/>
        <end position="20"/>
    </location>
</feature>
<evidence type="ECO:0000313" key="10">
    <source>
        <dbReference type="Proteomes" id="UP001497512"/>
    </source>
</evidence>
<evidence type="ECO:0000313" key="9">
    <source>
        <dbReference type="EMBL" id="CAK9220467.1"/>
    </source>
</evidence>
<evidence type="ECO:0000256" key="1">
    <source>
        <dbReference type="ARBA" id="ARBA00007944"/>
    </source>
</evidence>
<dbReference type="Pfam" id="PF20651">
    <property type="entry name" value="EXOC6_Sec15_N"/>
    <property type="match status" value="1"/>
</dbReference>
<dbReference type="Pfam" id="PF04091">
    <property type="entry name" value="Sec15_C"/>
    <property type="match status" value="1"/>
</dbReference>
<organism evidence="9 10">
    <name type="scientific">Sphagnum troendelagicum</name>
    <dbReference type="NCBI Taxonomy" id="128251"/>
    <lineage>
        <taxon>Eukaryota</taxon>
        <taxon>Viridiplantae</taxon>
        <taxon>Streptophyta</taxon>
        <taxon>Embryophyta</taxon>
        <taxon>Bryophyta</taxon>
        <taxon>Sphagnophytina</taxon>
        <taxon>Sphagnopsida</taxon>
        <taxon>Sphagnales</taxon>
        <taxon>Sphagnaceae</taxon>
        <taxon>Sphagnum</taxon>
    </lineage>
</organism>
<feature type="compositionally biased region" description="Basic and acidic residues" evidence="6">
    <location>
        <begin position="235"/>
        <end position="255"/>
    </location>
</feature>
<evidence type="ECO:0000259" key="8">
    <source>
        <dbReference type="Pfam" id="PF20651"/>
    </source>
</evidence>